<evidence type="ECO:0000313" key="12">
    <source>
        <dbReference type="RefSeq" id="XP_028986293.1"/>
    </source>
</evidence>
<evidence type="ECO:0000256" key="3">
    <source>
        <dbReference type="ARBA" id="ARBA00022703"/>
    </source>
</evidence>
<dbReference type="GO" id="GO:0005576">
    <property type="term" value="C:extracellular region"/>
    <property type="evidence" value="ECO:0007669"/>
    <property type="project" value="UniProtKB-SubCell"/>
</dbReference>
<dbReference type="OrthoDB" id="9990004at2759"/>
<evidence type="ECO:0000256" key="5">
    <source>
        <dbReference type="ARBA" id="ARBA00022737"/>
    </source>
</evidence>
<proteinExistence type="predicted"/>
<dbReference type="AlphaFoldDB" id="A0A6P7KUX1"/>
<dbReference type="Pfam" id="PF21733">
    <property type="entry name" value="Death_3"/>
    <property type="match status" value="1"/>
</dbReference>
<gene>
    <name evidence="12" type="primary">LOC114843663</name>
</gene>
<evidence type="ECO:0000256" key="6">
    <source>
        <dbReference type="ARBA" id="ARBA00023157"/>
    </source>
</evidence>
<organism evidence="11 12">
    <name type="scientific">Betta splendens</name>
    <name type="common">Siamese fighting fish</name>
    <dbReference type="NCBI Taxonomy" id="158456"/>
    <lineage>
        <taxon>Eukaryota</taxon>
        <taxon>Metazoa</taxon>
        <taxon>Chordata</taxon>
        <taxon>Craniata</taxon>
        <taxon>Vertebrata</taxon>
        <taxon>Euteleostomi</taxon>
        <taxon>Actinopterygii</taxon>
        <taxon>Neopterygii</taxon>
        <taxon>Teleostei</taxon>
        <taxon>Neoteleostei</taxon>
        <taxon>Acanthomorphata</taxon>
        <taxon>Anabantaria</taxon>
        <taxon>Anabantiformes</taxon>
        <taxon>Anabantoidei</taxon>
        <taxon>Osphronemidae</taxon>
        <taxon>Betta</taxon>
    </lineage>
</organism>
<keyword evidence="7" id="KW-0325">Glycoprotein</keyword>
<keyword evidence="4 9" id="KW-0732">Signal</keyword>
<feature type="chain" id="PRO_5028234379" evidence="9">
    <location>
        <begin position="17"/>
        <end position="285"/>
    </location>
</feature>
<evidence type="ECO:0000256" key="4">
    <source>
        <dbReference type="ARBA" id="ARBA00022729"/>
    </source>
</evidence>
<comment type="caution">
    <text evidence="8">Lacks conserved residue(s) required for the propagation of feature annotation.</text>
</comment>
<protein>
    <submittedName>
        <fullName evidence="12">Tumor necrosis factor receptor superfamily member 6B-like</fullName>
    </submittedName>
</protein>
<keyword evidence="3" id="KW-0053">Apoptosis</keyword>
<dbReference type="RefSeq" id="XP_028986293.1">
    <property type="nucleotide sequence ID" value="XM_029130460.3"/>
</dbReference>
<keyword evidence="6 8" id="KW-1015">Disulfide bond</keyword>
<dbReference type="PANTHER" id="PTHR23097">
    <property type="entry name" value="TUMOR NECROSIS FACTOR RECEPTOR SUPERFAMILY MEMBER"/>
    <property type="match status" value="1"/>
</dbReference>
<dbReference type="GeneID" id="114843663"/>
<dbReference type="InterPro" id="IPR052459">
    <property type="entry name" value="TNFRSF_decoy_receptor"/>
</dbReference>
<keyword evidence="2" id="KW-0964">Secreted</keyword>
<feature type="repeat" description="TNFR-Cys" evidence="8">
    <location>
        <begin position="62"/>
        <end position="103"/>
    </location>
</feature>
<dbReference type="SUPFAM" id="SSF57586">
    <property type="entry name" value="TNF receptor-like"/>
    <property type="match status" value="2"/>
</dbReference>
<keyword evidence="11" id="KW-1185">Reference proteome</keyword>
<reference evidence="12" key="1">
    <citation type="submission" date="2025-08" db="UniProtKB">
        <authorList>
            <consortium name="RefSeq"/>
        </authorList>
    </citation>
    <scope>IDENTIFICATION</scope>
</reference>
<evidence type="ECO:0000256" key="7">
    <source>
        <dbReference type="ARBA" id="ARBA00023180"/>
    </source>
</evidence>
<dbReference type="InParanoid" id="A0A6P7KUX1"/>
<dbReference type="PANTHER" id="PTHR23097:SF90">
    <property type="entry name" value="TUMOR NECROSIS FACTOR RECEPTOR SUPERFAMILY MEMBER 11B"/>
    <property type="match status" value="1"/>
</dbReference>
<dbReference type="GO" id="GO:0006915">
    <property type="term" value="P:apoptotic process"/>
    <property type="evidence" value="ECO:0007669"/>
    <property type="project" value="UniProtKB-KW"/>
</dbReference>
<dbReference type="InterPro" id="IPR001368">
    <property type="entry name" value="TNFR/NGFR_Cys_rich_reg"/>
</dbReference>
<evidence type="ECO:0000313" key="11">
    <source>
        <dbReference type="Proteomes" id="UP000515150"/>
    </source>
</evidence>
<keyword evidence="5" id="KW-0677">Repeat</keyword>
<evidence type="ECO:0000256" key="8">
    <source>
        <dbReference type="PROSITE-ProRule" id="PRU00206"/>
    </source>
</evidence>
<evidence type="ECO:0000256" key="9">
    <source>
        <dbReference type="SAM" id="SignalP"/>
    </source>
</evidence>
<accession>A0A6P7KUX1</accession>
<feature type="signal peptide" evidence="9">
    <location>
        <begin position="1"/>
        <end position="16"/>
    </location>
</feature>
<evidence type="ECO:0000256" key="1">
    <source>
        <dbReference type="ARBA" id="ARBA00004613"/>
    </source>
</evidence>
<name>A0A6P7KUX1_BETSP</name>
<dbReference type="Proteomes" id="UP000515150">
    <property type="component" value="Chromosome 16"/>
</dbReference>
<dbReference type="PROSITE" id="PS50050">
    <property type="entry name" value="TNFR_NGFR_2"/>
    <property type="match status" value="2"/>
</dbReference>
<feature type="disulfide bond" evidence="8">
    <location>
        <begin position="63"/>
        <end position="78"/>
    </location>
</feature>
<dbReference type="InterPro" id="IPR048522">
    <property type="entry name" value="Death_3_fish"/>
</dbReference>
<dbReference type="KEGG" id="bspl:114843663"/>
<dbReference type="SMART" id="SM00208">
    <property type="entry name" value="TNFR"/>
    <property type="match status" value="4"/>
</dbReference>
<feature type="domain" description="TNFR-Cys" evidence="10">
    <location>
        <begin position="62"/>
        <end position="103"/>
    </location>
</feature>
<evidence type="ECO:0000259" key="10">
    <source>
        <dbReference type="PROSITE" id="PS50050"/>
    </source>
</evidence>
<dbReference type="Pfam" id="PF00020">
    <property type="entry name" value="TNFR_c6"/>
    <property type="match status" value="2"/>
</dbReference>
<feature type="disulfide bond" evidence="8">
    <location>
        <begin position="122"/>
        <end position="140"/>
    </location>
</feature>
<dbReference type="Gene3D" id="2.10.50.10">
    <property type="entry name" value="Tumor Necrosis Factor Receptor, subunit A, domain 2"/>
    <property type="match status" value="3"/>
</dbReference>
<feature type="disulfide bond" evidence="8">
    <location>
        <begin position="85"/>
        <end position="103"/>
    </location>
</feature>
<feature type="repeat" description="TNFR-Cys" evidence="8">
    <location>
        <begin position="104"/>
        <end position="140"/>
    </location>
</feature>
<sequence length="285" mass="31899">MLFLPTLFVLSGVLRAASVVESVPTFEDVNQDTGEVVVCDMCPPGTHVSARCTATTPTRCAPCKAEHFTGLWNYLPRCLYCSTFCTDNQEVEKECSPLNDRVCRCKDGFYTNGDFCVRHSACEPGHGVQTRGTTQMNTVCEECSDGYFSNSSSALDACVKHQECACAEQVLLPGSVYHDTVCGSCDDLANGGETLRTFMTGFFSMHRMRVGKMKKFVTRYIHKSVPRQRGPLMDQIRDWLLQVPEEQLRNLPEMLRTSTLTSMAEKLKRRLDWIKEQSPNCSLGL</sequence>
<evidence type="ECO:0000256" key="2">
    <source>
        <dbReference type="ARBA" id="ARBA00022525"/>
    </source>
</evidence>
<feature type="domain" description="TNFR-Cys" evidence="10">
    <location>
        <begin position="104"/>
        <end position="140"/>
    </location>
</feature>
<comment type="subcellular location">
    <subcellularLocation>
        <location evidence="1">Secreted</location>
    </subcellularLocation>
</comment>